<dbReference type="Pfam" id="PF00307">
    <property type="entry name" value="CH"/>
    <property type="match status" value="1"/>
</dbReference>
<feature type="region of interest" description="Disordered" evidence="14">
    <location>
        <begin position="313"/>
        <end position="341"/>
    </location>
</feature>
<evidence type="ECO:0000256" key="13">
    <source>
        <dbReference type="SAM" id="Coils"/>
    </source>
</evidence>
<dbReference type="InterPro" id="IPR001715">
    <property type="entry name" value="CH_dom"/>
</dbReference>
<keyword evidence="17" id="KW-1185">Reference proteome</keyword>
<evidence type="ECO:0000256" key="12">
    <source>
        <dbReference type="ARBA" id="ARBA00031568"/>
    </source>
</evidence>
<evidence type="ECO:0000313" key="17">
    <source>
        <dbReference type="Proteomes" id="UP000727407"/>
    </source>
</evidence>
<feature type="non-terminal residue" evidence="16">
    <location>
        <position position="1"/>
    </location>
</feature>
<dbReference type="GO" id="GO:0030317">
    <property type="term" value="P:flagellated sperm motility"/>
    <property type="evidence" value="ECO:0007669"/>
    <property type="project" value="TreeGrafter"/>
</dbReference>
<feature type="compositionally biased region" description="Basic and acidic residues" evidence="14">
    <location>
        <begin position="330"/>
        <end position="341"/>
    </location>
</feature>
<dbReference type="OrthoDB" id="767661at2759"/>
<dbReference type="GO" id="GO:0008017">
    <property type="term" value="F:microtubule binding"/>
    <property type="evidence" value="ECO:0007669"/>
    <property type="project" value="InterPro"/>
</dbReference>
<evidence type="ECO:0000256" key="10">
    <source>
        <dbReference type="ARBA" id="ARBA00023212"/>
    </source>
</evidence>
<dbReference type="GO" id="GO:0031514">
    <property type="term" value="C:motile cilium"/>
    <property type="evidence" value="ECO:0007669"/>
    <property type="project" value="UniProtKB-SubCell"/>
</dbReference>
<keyword evidence="11" id="KW-0966">Cell projection</keyword>
<dbReference type="GO" id="GO:0031267">
    <property type="term" value="F:small GTPase binding"/>
    <property type="evidence" value="ECO:0007669"/>
    <property type="project" value="InterPro"/>
</dbReference>
<keyword evidence="7" id="KW-0282">Flagellum</keyword>
<dbReference type="SMART" id="SM00033">
    <property type="entry name" value="CH"/>
    <property type="match status" value="1"/>
</dbReference>
<dbReference type="PANTHER" id="PTHR31543:SF0">
    <property type="entry name" value="DYNEIN REGULATORY COMPLEX SUBUNIT 4"/>
    <property type="match status" value="1"/>
</dbReference>
<dbReference type="Pfam" id="PF13851">
    <property type="entry name" value="GAS"/>
    <property type="match status" value="1"/>
</dbReference>
<evidence type="ECO:0000256" key="7">
    <source>
        <dbReference type="ARBA" id="ARBA00022846"/>
    </source>
</evidence>
<evidence type="ECO:0000256" key="2">
    <source>
        <dbReference type="ARBA" id="ARBA00004245"/>
    </source>
</evidence>
<evidence type="ECO:0000313" key="16">
    <source>
        <dbReference type="EMBL" id="KAF5894475.1"/>
    </source>
</evidence>
<dbReference type="SUPFAM" id="SSF47576">
    <property type="entry name" value="Calponin-homology domain, CH-domain"/>
    <property type="match status" value="1"/>
</dbReference>
<evidence type="ECO:0000256" key="9">
    <source>
        <dbReference type="ARBA" id="ARBA00023069"/>
    </source>
</evidence>
<keyword evidence="9" id="KW-0969">Cilium</keyword>
<reference evidence="16" key="1">
    <citation type="submission" date="2020-07" db="EMBL/GenBank/DDBJ databases">
        <title>Clarias magur genome sequencing, assembly and annotation.</title>
        <authorList>
            <person name="Kushwaha B."/>
            <person name="Kumar R."/>
            <person name="Das P."/>
            <person name="Joshi C.G."/>
            <person name="Kumar D."/>
            <person name="Nagpure N.S."/>
            <person name="Pandey M."/>
            <person name="Agarwal S."/>
            <person name="Srivastava S."/>
            <person name="Singh M."/>
            <person name="Sahoo L."/>
            <person name="Jayasankar P."/>
            <person name="Meher P.K."/>
            <person name="Koringa P.G."/>
            <person name="Iquebal M.A."/>
            <person name="Das S.P."/>
            <person name="Bit A."/>
            <person name="Patnaik S."/>
            <person name="Patel N."/>
            <person name="Shah T.M."/>
            <person name="Hinsu A."/>
            <person name="Jena J.K."/>
        </authorList>
    </citation>
    <scope>NUCLEOTIDE SEQUENCE</scope>
    <source>
        <strain evidence="16">CIFAMagur01</strain>
        <tissue evidence="16">Testis</tissue>
    </source>
</reference>
<dbReference type="InterPro" id="IPR025593">
    <property type="entry name" value="GAS8_dom"/>
</dbReference>
<feature type="coiled-coil region" evidence="13">
    <location>
        <begin position="344"/>
        <end position="406"/>
    </location>
</feature>
<feature type="compositionally biased region" description="Basic and acidic residues" evidence="14">
    <location>
        <begin position="55"/>
        <end position="66"/>
    </location>
</feature>
<feature type="coiled-coil region" evidence="13">
    <location>
        <begin position="480"/>
        <end position="626"/>
    </location>
</feature>
<dbReference type="Proteomes" id="UP000727407">
    <property type="component" value="Unassembled WGS sequence"/>
</dbReference>
<dbReference type="PROSITE" id="PS50021">
    <property type="entry name" value="CH"/>
    <property type="match status" value="1"/>
</dbReference>
<keyword evidence="6" id="KW-0493">Microtubule</keyword>
<feature type="non-terminal residue" evidence="16">
    <location>
        <position position="653"/>
    </location>
</feature>
<feature type="compositionally biased region" description="Polar residues" evidence="14">
    <location>
        <begin position="171"/>
        <end position="190"/>
    </location>
</feature>
<dbReference type="EMBL" id="QNUK01000372">
    <property type="protein sequence ID" value="KAF5894475.1"/>
    <property type="molecule type" value="Genomic_DNA"/>
</dbReference>
<dbReference type="GO" id="GO:0005794">
    <property type="term" value="C:Golgi apparatus"/>
    <property type="evidence" value="ECO:0007669"/>
    <property type="project" value="TreeGrafter"/>
</dbReference>
<evidence type="ECO:0000256" key="1">
    <source>
        <dbReference type="ARBA" id="ARBA00004230"/>
    </source>
</evidence>
<keyword evidence="8 13" id="KW-0175">Coiled coil</keyword>
<comment type="similarity">
    <text evidence="3">Belongs to the DRC4 family.</text>
</comment>
<protein>
    <recommendedName>
        <fullName evidence="4">Dynein regulatory complex subunit 4</fullName>
    </recommendedName>
    <alternativeName>
        <fullName evidence="12">Growth arrest-specific protein 8</fullName>
    </alternativeName>
</protein>
<evidence type="ECO:0000256" key="14">
    <source>
        <dbReference type="SAM" id="MobiDB-lite"/>
    </source>
</evidence>
<evidence type="ECO:0000259" key="15">
    <source>
        <dbReference type="PROSITE" id="PS50021"/>
    </source>
</evidence>
<accession>A0A8J4TFK1</accession>
<feature type="compositionally biased region" description="Basic and acidic residues" evidence="14">
    <location>
        <begin position="198"/>
        <end position="215"/>
    </location>
</feature>
<organism evidence="16 17">
    <name type="scientific">Clarias magur</name>
    <name type="common">Asian catfish</name>
    <name type="synonym">Macropteronotus magur</name>
    <dbReference type="NCBI Taxonomy" id="1594786"/>
    <lineage>
        <taxon>Eukaryota</taxon>
        <taxon>Metazoa</taxon>
        <taxon>Chordata</taxon>
        <taxon>Craniata</taxon>
        <taxon>Vertebrata</taxon>
        <taxon>Euteleostomi</taxon>
        <taxon>Actinopterygii</taxon>
        <taxon>Neopterygii</taxon>
        <taxon>Teleostei</taxon>
        <taxon>Ostariophysi</taxon>
        <taxon>Siluriformes</taxon>
        <taxon>Clariidae</taxon>
        <taxon>Clarias</taxon>
    </lineage>
</organism>
<gene>
    <name evidence="16" type="ORF">DAT39_015815</name>
</gene>
<evidence type="ECO:0000256" key="11">
    <source>
        <dbReference type="ARBA" id="ARBA00023273"/>
    </source>
</evidence>
<comment type="subcellular location">
    <subcellularLocation>
        <location evidence="1">Cell projection</location>
        <location evidence="1">Cilium</location>
        <location evidence="1">Flagellum</location>
    </subcellularLocation>
    <subcellularLocation>
        <location evidence="2">Cytoplasm</location>
        <location evidence="2">Cytoskeleton</location>
    </subcellularLocation>
</comment>
<evidence type="ECO:0000256" key="8">
    <source>
        <dbReference type="ARBA" id="ARBA00023054"/>
    </source>
</evidence>
<keyword evidence="10" id="KW-0206">Cytoskeleton</keyword>
<evidence type="ECO:0000256" key="4">
    <source>
        <dbReference type="ARBA" id="ARBA00021301"/>
    </source>
</evidence>
<dbReference type="InterPro" id="IPR036872">
    <property type="entry name" value="CH_dom_sf"/>
</dbReference>
<name>A0A8J4TFK1_CLAMG</name>
<keyword evidence="5" id="KW-0963">Cytoplasm</keyword>
<evidence type="ECO:0000256" key="3">
    <source>
        <dbReference type="ARBA" id="ARBA00009859"/>
    </source>
</evidence>
<dbReference type="AlphaFoldDB" id="A0A8J4TFK1"/>
<sequence length="653" mass="75120">EAELDQIDFIDSCTGEEEEEDGRSRGREPVSLSSQFMAYMEKRIIREGSPVKAGSPRDARNDDSRRYGSLHNRVSDTVGTLSSPSHSQRPGSGGGVERMRREAQLAAQRYEEERQRVRGVQREPVRSYAKQKSAQSPPKVSPTDSESLYPSRRSTHTDDSALLVQGEDRASLSSNALAVPTSSRGATSRPESFLYRLSQREEKKRGESRAGRSEQDDVTPTPSPAPALTGVEAELVEQLRKNIESRLKVSLPNDLGAALTDGVVLCHLANHVRPRSVPSIHVPSPAVPKLTMAKCRRNVENFLEACRKIGVPQAPKKKQNAKQTSAKGKSKTEDPAPPKDETWRAELEGQIAQLQNELERECKERNYFQVLRDKSYTFWEISKKQLEEKEADLRNRDKEMEEAAERRHAEIKMYDQKVKNLLYEQQIIINEIKTEGMEATKLQVEEHAEVEKTLENDELTLKADGKEQELSYEKLIKDLRLNQEKELTKLRNKLEAKVRELEATYEKKLQEHQEAEDLRRETEIHEIKQRKNLHIDTLMRNHEKAFNDLKNYNTDIARTNHKEIDFLKEQMAEMKENTERLEKETATVLQQNEHLMESLQKPMQDLSELQKQLTNYNKIKASLVRTNAYLKVREKDLEQKILENEMLEESFSK</sequence>
<dbReference type="PANTHER" id="PTHR31543">
    <property type="entry name" value="DYNEIN REGULATORY COMPLEX SUBUNIT 4"/>
    <property type="match status" value="1"/>
</dbReference>
<feature type="compositionally biased region" description="Acidic residues" evidence="14">
    <location>
        <begin position="1"/>
        <end position="21"/>
    </location>
</feature>
<comment type="caution">
    <text evidence="16">The sequence shown here is derived from an EMBL/GenBank/DDBJ whole genome shotgun (WGS) entry which is preliminary data.</text>
</comment>
<feature type="compositionally biased region" description="Basic and acidic residues" evidence="14">
    <location>
        <begin position="97"/>
        <end position="125"/>
    </location>
</feature>
<dbReference type="GO" id="GO:0005874">
    <property type="term" value="C:microtubule"/>
    <property type="evidence" value="ECO:0007669"/>
    <property type="project" value="UniProtKB-KW"/>
</dbReference>
<proteinExistence type="inferred from homology"/>
<feature type="compositionally biased region" description="Polar residues" evidence="14">
    <location>
        <begin position="75"/>
        <end position="90"/>
    </location>
</feature>
<feature type="domain" description="Calponin-homology (CH)" evidence="15">
    <location>
        <begin position="229"/>
        <end position="359"/>
    </location>
</feature>
<dbReference type="Gene3D" id="1.10.418.10">
    <property type="entry name" value="Calponin-like domain"/>
    <property type="match status" value="1"/>
</dbReference>
<dbReference type="InterPro" id="IPR039308">
    <property type="entry name" value="GAS8"/>
</dbReference>
<feature type="region of interest" description="Disordered" evidence="14">
    <location>
        <begin position="1"/>
        <end position="229"/>
    </location>
</feature>
<evidence type="ECO:0000256" key="6">
    <source>
        <dbReference type="ARBA" id="ARBA00022701"/>
    </source>
</evidence>
<feature type="compositionally biased region" description="Polar residues" evidence="14">
    <location>
        <begin position="130"/>
        <end position="148"/>
    </location>
</feature>
<evidence type="ECO:0000256" key="5">
    <source>
        <dbReference type="ARBA" id="ARBA00022490"/>
    </source>
</evidence>